<gene>
    <name evidence="4" type="ORF">C2G38_2102952</name>
</gene>
<comment type="similarity">
    <text evidence="1">Belongs to the aerolysin family.</text>
</comment>
<proteinExistence type="inferred from homology"/>
<dbReference type="PANTHER" id="PTHR39244">
    <property type="entry name" value="NATTERIN-4"/>
    <property type="match status" value="1"/>
</dbReference>
<evidence type="ECO:0000256" key="2">
    <source>
        <dbReference type="ARBA" id="ARBA00023157"/>
    </source>
</evidence>
<keyword evidence="2" id="KW-1015">Disulfide bond</keyword>
<dbReference type="Gene3D" id="2.170.15.10">
    <property type="entry name" value="Proaerolysin, chain A, domain 3"/>
    <property type="match status" value="1"/>
</dbReference>
<evidence type="ECO:0000259" key="3">
    <source>
        <dbReference type="Pfam" id="PF01117"/>
    </source>
</evidence>
<comment type="caution">
    <text evidence="4">The sequence shown here is derived from an EMBL/GenBank/DDBJ whole genome shotgun (WGS) entry which is preliminary data.</text>
</comment>
<evidence type="ECO:0000256" key="1">
    <source>
        <dbReference type="ARBA" id="ARBA00009831"/>
    </source>
</evidence>
<protein>
    <recommendedName>
        <fullName evidence="3">Aerolysin-like C-terminal domain-containing protein</fullName>
    </recommendedName>
</protein>
<accession>A0A397UNG9</accession>
<dbReference type="PANTHER" id="PTHR39244:SF5">
    <property type="entry name" value="NATTERIN-3-LIKE"/>
    <property type="match status" value="1"/>
</dbReference>
<feature type="domain" description="Aerolysin-like C-terminal" evidence="3">
    <location>
        <begin position="10"/>
        <end position="100"/>
    </location>
</feature>
<dbReference type="Proteomes" id="UP000266673">
    <property type="component" value="Unassembled WGS sequence"/>
</dbReference>
<dbReference type="Pfam" id="PF01117">
    <property type="entry name" value="Aerolysin"/>
    <property type="match status" value="1"/>
</dbReference>
<dbReference type="OrthoDB" id="1925699at2759"/>
<evidence type="ECO:0000313" key="4">
    <source>
        <dbReference type="EMBL" id="RIB11684.1"/>
    </source>
</evidence>
<dbReference type="InterPro" id="IPR053237">
    <property type="entry name" value="Natterin_C"/>
</dbReference>
<evidence type="ECO:0000313" key="5">
    <source>
        <dbReference type="Proteomes" id="UP000266673"/>
    </source>
</evidence>
<name>A0A397UNG9_9GLOM</name>
<dbReference type="InterPro" id="IPR055267">
    <property type="entry name" value="Aerolysin-like_C"/>
</dbReference>
<reference evidence="4 5" key="1">
    <citation type="submission" date="2018-06" db="EMBL/GenBank/DDBJ databases">
        <title>Comparative genomics reveals the genomic features of Rhizophagus irregularis, R. cerebriforme, R. diaphanum and Gigaspora rosea, and their symbiotic lifestyle signature.</title>
        <authorList>
            <person name="Morin E."/>
            <person name="San Clemente H."/>
            <person name="Chen E.C.H."/>
            <person name="De La Providencia I."/>
            <person name="Hainaut M."/>
            <person name="Kuo A."/>
            <person name="Kohler A."/>
            <person name="Murat C."/>
            <person name="Tang N."/>
            <person name="Roy S."/>
            <person name="Loubradou J."/>
            <person name="Henrissat B."/>
            <person name="Grigoriev I.V."/>
            <person name="Corradi N."/>
            <person name="Roux C."/>
            <person name="Martin F.M."/>
        </authorList>
    </citation>
    <scope>NUCLEOTIDE SEQUENCE [LARGE SCALE GENOMIC DNA]</scope>
    <source>
        <strain evidence="4 5">DAOM 194757</strain>
    </source>
</reference>
<dbReference type="AlphaFoldDB" id="A0A397UNG9"/>
<organism evidence="4 5">
    <name type="scientific">Gigaspora rosea</name>
    <dbReference type="NCBI Taxonomy" id="44941"/>
    <lineage>
        <taxon>Eukaryota</taxon>
        <taxon>Fungi</taxon>
        <taxon>Fungi incertae sedis</taxon>
        <taxon>Mucoromycota</taxon>
        <taxon>Glomeromycotina</taxon>
        <taxon>Glomeromycetes</taxon>
        <taxon>Diversisporales</taxon>
        <taxon>Gigasporaceae</taxon>
        <taxon>Gigaspora</taxon>
    </lineage>
</organism>
<keyword evidence="5" id="KW-1185">Reference proteome</keyword>
<dbReference type="EMBL" id="QKWP01001106">
    <property type="protein sequence ID" value="RIB11684.1"/>
    <property type="molecule type" value="Genomic_DNA"/>
</dbReference>
<sequence length="141" mass="15801">MQGPHIFEMEKTVTTTKTFNWDYSFSIGIETKFKAGVPLIAENETTVKVETGFTVGGSQSDSDTTKFRQTFTVNAQPKTITRAMVTVMMVKADTPYSATVSRVLTDSKGNRTEYTYEIYGIFEGTNAFNINCVMDEFPLKE</sequence>
<dbReference type="SUPFAM" id="SSF56973">
    <property type="entry name" value="Aerolisin/ETX pore-forming domain"/>
    <property type="match status" value="1"/>
</dbReference>